<evidence type="ECO:0000313" key="10">
    <source>
        <dbReference type="Proteomes" id="UP000053989"/>
    </source>
</evidence>
<evidence type="ECO:0008006" key="11">
    <source>
        <dbReference type="Google" id="ProtNLM"/>
    </source>
</evidence>
<evidence type="ECO:0000256" key="6">
    <source>
        <dbReference type="ARBA" id="ARBA00023002"/>
    </source>
</evidence>
<dbReference type="InterPro" id="IPR050364">
    <property type="entry name" value="Cytochrome_P450_fung"/>
</dbReference>
<accession>A0A0C3A118</accession>
<keyword evidence="10" id="KW-1185">Reference proteome</keyword>
<evidence type="ECO:0000256" key="1">
    <source>
        <dbReference type="ARBA" id="ARBA00001971"/>
    </source>
</evidence>
<dbReference type="InterPro" id="IPR036396">
    <property type="entry name" value="Cyt_P450_sf"/>
</dbReference>
<dbReference type="GO" id="GO:0020037">
    <property type="term" value="F:heme binding"/>
    <property type="evidence" value="ECO:0007669"/>
    <property type="project" value="InterPro"/>
</dbReference>
<keyword evidence="7" id="KW-0408">Iron</keyword>
<comment type="similarity">
    <text evidence="3">Belongs to the cytochrome P450 family.</text>
</comment>
<keyword evidence="8" id="KW-0503">Monooxygenase</keyword>
<dbReference type="SUPFAM" id="SSF48264">
    <property type="entry name" value="Cytochrome P450"/>
    <property type="match status" value="1"/>
</dbReference>
<keyword evidence="6" id="KW-0560">Oxidoreductase</keyword>
<dbReference type="PRINTS" id="PR00385">
    <property type="entry name" value="P450"/>
</dbReference>
<reference evidence="10" key="2">
    <citation type="submission" date="2015-01" db="EMBL/GenBank/DDBJ databases">
        <title>Evolutionary Origins and Diversification of the Mycorrhizal Mutualists.</title>
        <authorList>
            <consortium name="DOE Joint Genome Institute"/>
            <consortium name="Mycorrhizal Genomics Consortium"/>
            <person name="Kohler A."/>
            <person name="Kuo A."/>
            <person name="Nagy L.G."/>
            <person name="Floudas D."/>
            <person name="Copeland A."/>
            <person name="Barry K.W."/>
            <person name="Cichocki N."/>
            <person name="Veneault-Fourrey C."/>
            <person name="LaButti K."/>
            <person name="Lindquist E.A."/>
            <person name="Lipzen A."/>
            <person name="Lundell T."/>
            <person name="Morin E."/>
            <person name="Murat C."/>
            <person name="Riley R."/>
            <person name="Ohm R."/>
            <person name="Sun H."/>
            <person name="Tunlid A."/>
            <person name="Henrissat B."/>
            <person name="Grigoriev I.V."/>
            <person name="Hibbett D.S."/>
            <person name="Martin F."/>
        </authorList>
    </citation>
    <scope>NUCLEOTIDE SEQUENCE [LARGE SCALE GENOMIC DNA]</scope>
    <source>
        <strain evidence="10">Foug A</strain>
    </source>
</reference>
<organism evidence="9 10">
    <name type="scientific">Scleroderma citrinum Foug A</name>
    <dbReference type="NCBI Taxonomy" id="1036808"/>
    <lineage>
        <taxon>Eukaryota</taxon>
        <taxon>Fungi</taxon>
        <taxon>Dikarya</taxon>
        <taxon>Basidiomycota</taxon>
        <taxon>Agaricomycotina</taxon>
        <taxon>Agaricomycetes</taxon>
        <taxon>Agaricomycetidae</taxon>
        <taxon>Boletales</taxon>
        <taxon>Sclerodermatineae</taxon>
        <taxon>Sclerodermataceae</taxon>
        <taxon>Scleroderma</taxon>
    </lineage>
</organism>
<dbReference type="PANTHER" id="PTHR46300">
    <property type="entry name" value="P450, PUTATIVE (EUROFUNG)-RELATED-RELATED"/>
    <property type="match status" value="1"/>
</dbReference>
<name>A0A0C3A118_9AGAM</name>
<dbReference type="GO" id="GO:0016705">
    <property type="term" value="F:oxidoreductase activity, acting on paired donors, with incorporation or reduction of molecular oxygen"/>
    <property type="evidence" value="ECO:0007669"/>
    <property type="project" value="InterPro"/>
</dbReference>
<dbReference type="Proteomes" id="UP000053989">
    <property type="component" value="Unassembled WGS sequence"/>
</dbReference>
<protein>
    <recommendedName>
        <fullName evidence="11">Cytochrome P450</fullName>
    </recommendedName>
</protein>
<dbReference type="HOGENOM" id="CLU_001570_20_3_1"/>
<comment type="pathway">
    <text evidence="2">Secondary metabolite biosynthesis.</text>
</comment>
<dbReference type="PANTHER" id="PTHR46300:SF7">
    <property type="entry name" value="P450, PUTATIVE (EUROFUNG)-RELATED"/>
    <property type="match status" value="1"/>
</dbReference>
<evidence type="ECO:0000256" key="2">
    <source>
        <dbReference type="ARBA" id="ARBA00005179"/>
    </source>
</evidence>
<dbReference type="InterPro" id="IPR001128">
    <property type="entry name" value="Cyt_P450"/>
</dbReference>
<proteinExistence type="inferred from homology"/>
<evidence type="ECO:0000256" key="5">
    <source>
        <dbReference type="ARBA" id="ARBA00022723"/>
    </source>
</evidence>
<dbReference type="Gene3D" id="1.10.630.10">
    <property type="entry name" value="Cytochrome P450"/>
    <property type="match status" value="1"/>
</dbReference>
<gene>
    <name evidence="9" type="ORF">SCLCIDRAFT_1095897</name>
</gene>
<evidence type="ECO:0000256" key="3">
    <source>
        <dbReference type="ARBA" id="ARBA00010617"/>
    </source>
</evidence>
<dbReference type="Pfam" id="PF00067">
    <property type="entry name" value="p450"/>
    <property type="match status" value="1"/>
</dbReference>
<sequence>MILFPESQKKAQAEIDATIGIDRLPTYTDRESLPFVEAVIKEVLRWHVIAPLAFPHRVSEDDIHEGYYIPKGTTIIANVWFMLHDPRVYSDPMEFRPERFLACGTKDPEADPRTIAFGFGRR</sequence>
<keyword evidence="4" id="KW-0349">Heme</keyword>
<evidence type="ECO:0000256" key="8">
    <source>
        <dbReference type="ARBA" id="ARBA00023033"/>
    </source>
</evidence>
<dbReference type="GO" id="GO:0005506">
    <property type="term" value="F:iron ion binding"/>
    <property type="evidence" value="ECO:0007669"/>
    <property type="project" value="InterPro"/>
</dbReference>
<dbReference type="STRING" id="1036808.A0A0C3A118"/>
<keyword evidence="5" id="KW-0479">Metal-binding</keyword>
<evidence type="ECO:0000256" key="4">
    <source>
        <dbReference type="ARBA" id="ARBA00022617"/>
    </source>
</evidence>
<dbReference type="EMBL" id="KN822087">
    <property type="protein sequence ID" value="KIM58372.1"/>
    <property type="molecule type" value="Genomic_DNA"/>
</dbReference>
<dbReference type="PRINTS" id="PR00463">
    <property type="entry name" value="EP450I"/>
</dbReference>
<comment type="cofactor">
    <cofactor evidence="1">
        <name>heme</name>
        <dbReference type="ChEBI" id="CHEBI:30413"/>
    </cofactor>
</comment>
<dbReference type="InterPro" id="IPR002401">
    <property type="entry name" value="Cyt_P450_E_grp-I"/>
</dbReference>
<dbReference type="AlphaFoldDB" id="A0A0C3A118"/>
<evidence type="ECO:0000313" key="9">
    <source>
        <dbReference type="EMBL" id="KIM58372.1"/>
    </source>
</evidence>
<dbReference type="InParanoid" id="A0A0C3A118"/>
<reference evidence="9 10" key="1">
    <citation type="submission" date="2014-04" db="EMBL/GenBank/DDBJ databases">
        <authorList>
            <consortium name="DOE Joint Genome Institute"/>
            <person name="Kuo A."/>
            <person name="Kohler A."/>
            <person name="Nagy L.G."/>
            <person name="Floudas D."/>
            <person name="Copeland A."/>
            <person name="Barry K.W."/>
            <person name="Cichocki N."/>
            <person name="Veneault-Fourrey C."/>
            <person name="LaButti K."/>
            <person name="Lindquist E.A."/>
            <person name="Lipzen A."/>
            <person name="Lundell T."/>
            <person name="Morin E."/>
            <person name="Murat C."/>
            <person name="Sun H."/>
            <person name="Tunlid A."/>
            <person name="Henrissat B."/>
            <person name="Grigoriev I.V."/>
            <person name="Hibbett D.S."/>
            <person name="Martin F."/>
            <person name="Nordberg H.P."/>
            <person name="Cantor M.N."/>
            <person name="Hua S.X."/>
        </authorList>
    </citation>
    <scope>NUCLEOTIDE SEQUENCE [LARGE SCALE GENOMIC DNA]</scope>
    <source>
        <strain evidence="9 10">Foug A</strain>
    </source>
</reference>
<evidence type="ECO:0000256" key="7">
    <source>
        <dbReference type="ARBA" id="ARBA00023004"/>
    </source>
</evidence>
<dbReference type="OrthoDB" id="2676857at2759"/>
<dbReference type="GO" id="GO:0004497">
    <property type="term" value="F:monooxygenase activity"/>
    <property type="evidence" value="ECO:0007669"/>
    <property type="project" value="UniProtKB-KW"/>
</dbReference>